<evidence type="ECO:0000259" key="6">
    <source>
        <dbReference type="PROSITE" id="PS51349"/>
    </source>
</evidence>
<dbReference type="EMBL" id="CP088295">
    <property type="protein sequence ID" value="UUY02393.1"/>
    <property type="molecule type" value="Genomic_DNA"/>
</dbReference>
<dbReference type="PANTHER" id="PTHR10578:SF107">
    <property type="entry name" value="2-HYDROXYACID OXIDASE 1"/>
    <property type="match status" value="1"/>
</dbReference>
<dbReference type="Pfam" id="PF01070">
    <property type="entry name" value="FMN_dh"/>
    <property type="match status" value="1"/>
</dbReference>
<keyword evidence="2" id="KW-0285">Flavoprotein</keyword>
<evidence type="ECO:0000256" key="5">
    <source>
        <dbReference type="ARBA" id="ARBA00024042"/>
    </source>
</evidence>
<evidence type="ECO:0000313" key="7">
    <source>
        <dbReference type="EMBL" id="UUY02393.1"/>
    </source>
</evidence>
<dbReference type="InterPro" id="IPR037396">
    <property type="entry name" value="FMN_HAD"/>
</dbReference>
<comment type="cofactor">
    <cofactor evidence="1">
        <name>FMN</name>
        <dbReference type="ChEBI" id="CHEBI:58210"/>
    </cofactor>
</comment>
<keyword evidence="8" id="KW-1185">Reference proteome</keyword>
<name>A0ABY5PCS0_9ACTN</name>
<evidence type="ECO:0000313" key="8">
    <source>
        <dbReference type="Proteomes" id="UP001058860"/>
    </source>
</evidence>
<proteinExistence type="inferred from homology"/>
<dbReference type="PROSITE" id="PS51349">
    <property type="entry name" value="FMN_HYDROXY_ACID_DH_2"/>
    <property type="match status" value="1"/>
</dbReference>
<accession>A0ABY5PCS0</accession>
<evidence type="ECO:0000256" key="1">
    <source>
        <dbReference type="ARBA" id="ARBA00001917"/>
    </source>
</evidence>
<protein>
    <submittedName>
        <fullName evidence="7">Alpha-hydroxy-acid oxidizing protein</fullName>
    </submittedName>
</protein>
<dbReference type="RefSeq" id="WP_353862922.1">
    <property type="nucleotide sequence ID" value="NZ_CP088295.1"/>
</dbReference>
<reference evidence="8" key="1">
    <citation type="submission" date="2021-11" db="EMBL/GenBank/DDBJ databases">
        <title>Cultivation dependent microbiological survey of springs from the worlds oldest radium mine currently devoted to the extraction of radon-saturated water.</title>
        <authorList>
            <person name="Kapinusova G."/>
            <person name="Smrhova T."/>
            <person name="Strejcek M."/>
            <person name="Suman J."/>
            <person name="Jani K."/>
            <person name="Pajer P."/>
            <person name="Uhlik O."/>
        </authorList>
    </citation>
    <scope>NUCLEOTIDE SEQUENCE [LARGE SCALE GENOMIC DNA]</scope>
    <source>
        <strain evidence="8">J379</strain>
    </source>
</reference>
<evidence type="ECO:0000256" key="2">
    <source>
        <dbReference type="ARBA" id="ARBA00022630"/>
    </source>
</evidence>
<sequence>MTDLTRFAEYDDFMAYAEATLPQPTFNHLNAGALTNWTRDENRRAYDRWVIRKRLLVDVSDTDLSTTVLGTRVEMPVLLAPSAFHKFVHPDGELATARAAKAMGTTMCLSTLSSTPLEDVAATGVDCWLQLQIHKDRGLTTELVDRAAAAGYKGIAFTVDAPNYGLKPSDRRSEIHLPTGVQIANLIDRKTLPHYSTGEDLMKYMWDEMAQDVTWDDAAWLCDYSPLPVIAKGVLSGVDAENAITAGMAAIIVSNQGGRQIDGDPATLDVLPEVLDAVDGRVEVLVDGGVRTGAHVFKALAIGARAVLLGRPQYWGLAVGGEEGLKHMLGVFREGLENTMQLAGVKRVADVQRDLVMPAPR</sequence>
<evidence type="ECO:0000256" key="3">
    <source>
        <dbReference type="ARBA" id="ARBA00022643"/>
    </source>
</evidence>
<comment type="similarity">
    <text evidence="5">Belongs to the FMN-dependent alpha-hydroxy acid dehydrogenase family.</text>
</comment>
<dbReference type="CDD" id="cd02809">
    <property type="entry name" value="alpha_hydroxyacid_oxid_FMN"/>
    <property type="match status" value="1"/>
</dbReference>
<dbReference type="SUPFAM" id="SSF51395">
    <property type="entry name" value="FMN-linked oxidoreductases"/>
    <property type="match status" value="1"/>
</dbReference>
<dbReference type="InterPro" id="IPR013785">
    <property type="entry name" value="Aldolase_TIM"/>
</dbReference>
<gene>
    <name evidence="7" type="ORF">LRS13_17015</name>
</gene>
<organism evidence="7 8">
    <name type="scientific">Svornostia abyssi</name>
    <dbReference type="NCBI Taxonomy" id="2898438"/>
    <lineage>
        <taxon>Bacteria</taxon>
        <taxon>Bacillati</taxon>
        <taxon>Actinomycetota</taxon>
        <taxon>Thermoleophilia</taxon>
        <taxon>Solirubrobacterales</taxon>
        <taxon>Baekduiaceae</taxon>
        <taxon>Svornostia</taxon>
    </lineage>
</organism>
<dbReference type="PANTHER" id="PTHR10578">
    <property type="entry name" value="S -2-HYDROXY-ACID OXIDASE-RELATED"/>
    <property type="match status" value="1"/>
</dbReference>
<dbReference type="InterPro" id="IPR012133">
    <property type="entry name" value="Alpha-hydoxy_acid_DH_FMN"/>
</dbReference>
<feature type="domain" description="FMN hydroxy acid dehydrogenase" evidence="6">
    <location>
        <begin position="2"/>
        <end position="361"/>
    </location>
</feature>
<dbReference type="Gene3D" id="3.20.20.70">
    <property type="entry name" value="Aldolase class I"/>
    <property type="match status" value="1"/>
</dbReference>
<dbReference type="InterPro" id="IPR000262">
    <property type="entry name" value="FMN-dep_DH"/>
</dbReference>
<dbReference type="Proteomes" id="UP001058860">
    <property type="component" value="Chromosome"/>
</dbReference>
<keyword evidence="3" id="KW-0288">FMN</keyword>
<dbReference type="PIRSF" id="PIRSF000138">
    <property type="entry name" value="Al-hdrx_acd_dh"/>
    <property type="match status" value="1"/>
</dbReference>
<evidence type="ECO:0000256" key="4">
    <source>
        <dbReference type="ARBA" id="ARBA00023002"/>
    </source>
</evidence>
<keyword evidence="4" id="KW-0560">Oxidoreductase</keyword>